<reference evidence="3 4" key="1">
    <citation type="journal article" date="2019" name="Int. J. Syst. Evol. Microbiol.">
        <title>The Global Catalogue of Microorganisms (GCM) 10K type strain sequencing project: providing services to taxonomists for standard genome sequencing and annotation.</title>
        <authorList>
            <consortium name="The Broad Institute Genomics Platform"/>
            <consortium name="The Broad Institute Genome Sequencing Center for Infectious Disease"/>
            <person name="Wu L."/>
            <person name="Ma J."/>
        </authorList>
    </citation>
    <scope>NUCLEOTIDE SEQUENCE [LARGE SCALE GENOMIC DNA]</scope>
    <source>
        <strain evidence="3 4">JCM 11444</strain>
    </source>
</reference>
<comment type="caution">
    <text evidence="3">The sequence shown here is derived from an EMBL/GenBank/DDBJ whole genome shotgun (WGS) entry which is preliminary data.</text>
</comment>
<feature type="domain" description="SnoaL-like" evidence="2">
    <location>
        <begin position="57"/>
        <end position="137"/>
    </location>
</feature>
<dbReference type="EMBL" id="BAAAID010000036">
    <property type="protein sequence ID" value="GAA0939424.1"/>
    <property type="molecule type" value="Genomic_DNA"/>
</dbReference>
<proteinExistence type="predicted"/>
<evidence type="ECO:0000313" key="4">
    <source>
        <dbReference type="Proteomes" id="UP001500418"/>
    </source>
</evidence>
<accession>A0ABN1Q999</accession>
<evidence type="ECO:0000313" key="3">
    <source>
        <dbReference type="EMBL" id="GAA0939424.1"/>
    </source>
</evidence>
<dbReference type="Proteomes" id="UP001500418">
    <property type="component" value="Unassembled WGS sequence"/>
</dbReference>
<feature type="region of interest" description="Disordered" evidence="1">
    <location>
        <begin position="155"/>
        <end position="176"/>
    </location>
</feature>
<dbReference type="InterPro" id="IPR032710">
    <property type="entry name" value="NTF2-like_dom_sf"/>
</dbReference>
<dbReference type="InterPro" id="IPR037401">
    <property type="entry name" value="SnoaL-like"/>
</dbReference>
<gene>
    <name evidence="3" type="ORF">GCM10009575_053100</name>
</gene>
<name>A0ABN1Q999_9ACTN</name>
<dbReference type="Gene3D" id="3.10.450.50">
    <property type="match status" value="1"/>
</dbReference>
<protein>
    <recommendedName>
        <fullName evidence="2">SnoaL-like domain-containing protein</fullName>
    </recommendedName>
</protein>
<dbReference type="Pfam" id="PF13474">
    <property type="entry name" value="SnoaL_3"/>
    <property type="match status" value="1"/>
</dbReference>
<organism evidence="3 4">
    <name type="scientific">Streptomyces rhizosphaericus</name>
    <dbReference type="NCBI Taxonomy" id="114699"/>
    <lineage>
        <taxon>Bacteria</taxon>
        <taxon>Bacillati</taxon>
        <taxon>Actinomycetota</taxon>
        <taxon>Actinomycetes</taxon>
        <taxon>Kitasatosporales</taxon>
        <taxon>Streptomycetaceae</taxon>
        <taxon>Streptomyces</taxon>
        <taxon>Streptomyces violaceusniger group</taxon>
    </lineage>
</organism>
<dbReference type="SUPFAM" id="SSF54427">
    <property type="entry name" value="NTF2-like"/>
    <property type="match status" value="1"/>
</dbReference>
<evidence type="ECO:0000256" key="1">
    <source>
        <dbReference type="SAM" id="MobiDB-lite"/>
    </source>
</evidence>
<evidence type="ECO:0000259" key="2">
    <source>
        <dbReference type="Pfam" id="PF13474"/>
    </source>
</evidence>
<keyword evidence="4" id="KW-1185">Reference proteome</keyword>
<sequence length="176" mass="19671">MNDEQLIADLHGRWVFGWERDEGDAPFDFRRTFGEFYDFGSSDVRLYDDFDPEQRVATTATEYGSIWEPAFHTMISAHHAVDDGPHVIAGHDLAASTLTFVARITRPEATTDIRTTTSLVWRRTPDGWRIVREHNSAKVLPAGELDGILARTAHGSSQARPAPGQGHRPEPVANHP</sequence>